<feature type="transmembrane region" description="Helical" evidence="2">
    <location>
        <begin position="79"/>
        <end position="101"/>
    </location>
</feature>
<dbReference type="GO" id="GO:0015297">
    <property type="term" value="F:antiporter activity"/>
    <property type="evidence" value="ECO:0007669"/>
    <property type="project" value="InterPro"/>
</dbReference>
<feature type="transmembrane region" description="Helical" evidence="2">
    <location>
        <begin position="45"/>
        <end position="67"/>
    </location>
</feature>
<accession>G0U405</accession>
<evidence type="ECO:0000256" key="2">
    <source>
        <dbReference type="SAM" id="Phobius"/>
    </source>
</evidence>
<protein>
    <submittedName>
        <fullName evidence="3">Putative membrane transporter protein</fullName>
    </submittedName>
</protein>
<dbReference type="GO" id="GO:0042910">
    <property type="term" value="F:xenobiotic transmembrane transporter activity"/>
    <property type="evidence" value="ECO:0007669"/>
    <property type="project" value="InterPro"/>
</dbReference>
<dbReference type="PANTHER" id="PTHR11206">
    <property type="entry name" value="MULTIDRUG RESISTANCE PROTEIN"/>
    <property type="match status" value="1"/>
</dbReference>
<feature type="transmembrane region" description="Helical" evidence="2">
    <location>
        <begin position="306"/>
        <end position="329"/>
    </location>
</feature>
<name>G0U405_TRYVY</name>
<dbReference type="VEuPathDB" id="TriTrypDB:TvY486_1012100"/>
<dbReference type="InterPro" id="IPR002528">
    <property type="entry name" value="MATE_fam"/>
</dbReference>
<evidence type="ECO:0000313" key="3">
    <source>
        <dbReference type="EMBL" id="CCC52167.1"/>
    </source>
</evidence>
<feature type="transmembrane region" description="Helical" evidence="2">
    <location>
        <begin position="443"/>
        <end position="462"/>
    </location>
</feature>
<feature type="transmembrane region" description="Helical" evidence="2">
    <location>
        <begin position="341"/>
        <end position="363"/>
    </location>
</feature>
<keyword evidence="2" id="KW-0812">Transmembrane</keyword>
<comment type="similarity">
    <text evidence="1">Belongs to the multi antimicrobial extrusion (MATE) (TC 2.A.66.1) family.</text>
</comment>
<gene>
    <name evidence="3" type="ORF">TVY486_1012100</name>
</gene>
<dbReference type="Pfam" id="PF01554">
    <property type="entry name" value="MatE"/>
    <property type="match status" value="2"/>
</dbReference>
<dbReference type="EMBL" id="HE573026">
    <property type="protein sequence ID" value="CCC52167.1"/>
    <property type="molecule type" value="Genomic_DNA"/>
</dbReference>
<evidence type="ECO:0000256" key="1">
    <source>
        <dbReference type="ARBA" id="ARBA00010199"/>
    </source>
</evidence>
<feature type="transmembrane region" description="Helical" evidence="2">
    <location>
        <begin position="416"/>
        <end position="437"/>
    </location>
</feature>
<dbReference type="GO" id="GO:0016020">
    <property type="term" value="C:membrane"/>
    <property type="evidence" value="ECO:0007669"/>
    <property type="project" value="InterPro"/>
</dbReference>
<dbReference type="NCBIfam" id="TIGR00797">
    <property type="entry name" value="matE"/>
    <property type="match status" value="1"/>
</dbReference>
<feature type="transmembrane region" description="Helical" evidence="2">
    <location>
        <begin position="217"/>
        <end position="240"/>
    </location>
</feature>
<proteinExistence type="inferred from homology"/>
<organism evidence="3">
    <name type="scientific">Trypanosoma vivax (strain Y486)</name>
    <dbReference type="NCBI Taxonomy" id="1055687"/>
    <lineage>
        <taxon>Eukaryota</taxon>
        <taxon>Discoba</taxon>
        <taxon>Euglenozoa</taxon>
        <taxon>Kinetoplastea</taxon>
        <taxon>Metakinetoplastina</taxon>
        <taxon>Trypanosomatida</taxon>
        <taxon>Trypanosomatidae</taxon>
        <taxon>Trypanosoma</taxon>
        <taxon>Duttonella</taxon>
    </lineage>
</organism>
<keyword evidence="2" id="KW-1133">Transmembrane helix</keyword>
<feature type="transmembrane region" description="Helical" evidence="2">
    <location>
        <begin position="190"/>
        <end position="211"/>
    </location>
</feature>
<reference evidence="3" key="1">
    <citation type="journal article" date="2012" name="Proc. Natl. Acad. Sci. U.S.A.">
        <title>Antigenic diversity is generated by distinct evolutionary mechanisms in African trypanosome species.</title>
        <authorList>
            <person name="Jackson A.P."/>
            <person name="Berry A."/>
            <person name="Aslett M."/>
            <person name="Allison H.C."/>
            <person name="Burton P."/>
            <person name="Vavrova-Anderson J."/>
            <person name="Brown R."/>
            <person name="Browne H."/>
            <person name="Corton N."/>
            <person name="Hauser H."/>
            <person name="Gamble J."/>
            <person name="Gilderthorp R."/>
            <person name="Marcello L."/>
            <person name="McQuillan J."/>
            <person name="Otto T.D."/>
            <person name="Quail M.A."/>
            <person name="Sanders M.J."/>
            <person name="van Tonder A."/>
            <person name="Ginger M.L."/>
            <person name="Field M.C."/>
            <person name="Barry J.D."/>
            <person name="Hertz-Fowler C."/>
            <person name="Berriman M."/>
        </authorList>
    </citation>
    <scope>NUCLEOTIDE SEQUENCE</scope>
    <source>
        <strain evidence="3">Y486</strain>
    </source>
</reference>
<keyword evidence="2" id="KW-0472">Membrane</keyword>
<dbReference type="AlphaFoldDB" id="G0U405"/>
<dbReference type="OMA" id="FLDTIPW"/>
<feature type="transmembrane region" description="Helical" evidence="2">
    <location>
        <begin position="121"/>
        <end position="141"/>
    </location>
</feature>
<sequence length="501" mass="53775">MDKEVGGKTTDEESAELFGKGEGNIYSVGDGKRGFMDLLVQTLEILIPTDISGILMMASQTVTLMFVGHHLGEKGMSQYSAGLLVFNVTAMSIVCGLGAAIDTISSQAFGKDSHSPVIGETLQRALIVDFILWVFMSIFFMTSEPMMIYFFGEELGTGAATFLSHCPIYLLAQIVSGVISKTLYAQRQPLPVAFSNLLSAIASPAINYYLMPLGIGGAAWALGCTVGVCALSTVLFAIFHPQVVISAAPWPSPALQRKEEWITFFKVGIPSLIAVCAEWWAFEVQACFAVSISPLSLAVIGVDMNILSLLFSISLGVSVSASVITGNALGSHHPIFAAQYARFIIICDIILGSITATLLWYFGGYVARFYTNVPEVASVVEKTMPLVALCHMGDSLQFCLQGVFRGAGRPKQAAQAVLSSLWFIGLPASALYVYVLGLGVEGVVGGLLTGFLFEIPLLYLLMSRWNWEDLAREAQVIAEGEDAALLPDDTLPHCSEVGIEN</sequence>